<dbReference type="InterPro" id="IPR036390">
    <property type="entry name" value="WH_DNA-bd_sf"/>
</dbReference>
<accession>A0ABW9UFX0</accession>
<evidence type="ECO:0000259" key="5">
    <source>
        <dbReference type="PROSITE" id="PS51118"/>
    </source>
</evidence>
<dbReference type="EMBL" id="WSEM01000020">
    <property type="protein sequence ID" value="MVQ38078.1"/>
    <property type="molecule type" value="Genomic_DNA"/>
</dbReference>
<feature type="region of interest" description="Disordered" evidence="4">
    <location>
        <begin position="113"/>
        <end position="139"/>
    </location>
</feature>
<evidence type="ECO:0000313" key="6">
    <source>
        <dbReference type="EMBL" id="MVQ38078.1"/>
    </source>
</evidence>
<dbReference type="PROSITE" id="PS51118">
    <property type="entry name" value="HTH_HXLR"/>
    <property type="match status" value="1"/>
</dbReference>
<reference evidence="6 7" key="1">
    <citation type="submission" date="2019-12" db="EMBL/GenBank/DDBJ databases">
        <authorList>
            <person name="Huq M.A."/>
        </authorList>
    </citation>
    <scope>NUCLEOTIDE SEQUENCE [LARGE SCALE GENOMIC DNA]</scope>
    <source>
        <strain evidence="6 7">MAH-34</strain>
    </source>
</reference>
<evidence type="ECO:0000256" key="3">
    <source>
        <dbReference type="ARBA" id="ARBA00023163"/>
    </source>
</evidence>
<dbReference type="InterPro" id="IPR036388">
    <property type="entry name" value="WH-like_DNA-bd_sf"/>
</dbReference>
<dbReference type="Proteomes" id="UP000467637">
    <property type="component" value="Unassembled WGS sequence"/>
</dbReference>
<evidence type="ECO:0000313" key="7">
    <source>
        <dbReference type="Proteomes" id="UP000467637"/>
    </source>
</evidence>
<protein>
    <submittedName>
        <fullName evidence="6">MarR family transcriptional regulator</fullName>
    </submittedName>
</protein>
<proteinExistence type="predicted"/>
<keyword evidence="1" id="KW-0805">Transcription regulation</keyword>
<dbReference type="RefSeq" id="WP_157323142.1">
    <property type="nucleotide sequence ID" value="NZ_WSEM01000020.1"/>
</dbReference>
<feature type="domain" description="HTH hxlR-type" evidence="5">
    <location>
        <begin position="7"/>
        <end position="105"/>
    </location>
</feature>
<gene>
    <name evidence="6" type="ORF">GON05_25970</name>
</gene>
<organism evidence="6 7">
    <name type="scientific">Paenibacillus anseongense</name>
    <dbReference type="NCBI Taxonomy" id="2682845"/>
    <lineage>
        <taxon>Bacteria</taxon>
        <taxon>Bacillati</taxon>
        <taxon>Bacillota</taxon>
        <taxon>Bacilli</taxon>
        <taxon>Bacillales</taxon>
        <taxon>Paenibacillaceae</taxon>
        <taxon>Paenibacillus</taxon>
    </lineage>
</organism>
<dbReference type="SUPFAM" id="SSF46785">
    <property type="entry name" value="Winged helix' DNA-binding domain"/>
    <property type="match status" value="1"/>
</dbReference>
<keyword evidence="2" id="KW-0238">DNA-binding</keyword>
<dbReference type="InterPro" id="IPR002577">
    <property type="entry name" value="HTH_HxlR"/>
</dbReference>
<sequence length="139" mass="15957">MKKTYNNQIEVVLDIIRGKWKSHIIFHLGSGPVRTGELIRLVTGVTQKMLIEQLKELEQDGLVSRKVYNQVPPKVEYSLTDYGSSLKDILKVVCDWGDDYVKRRYPDGEVTIRTNENNKDTKTDTNGNYDPLISQNQSL</sequence>
<keyword evidence="7" id="KW-1185">Reference proteome</keyword>
<dbReference type="Pfam" id="PF01638">
    <property type="entry name" value="HxlR"/>
    <property type="match status" value="1"/>
</dbReference>
<name>A0ABW9UFX0_9BACL</name>
<dbReference type="PANTHER" id="PTHR33204:SF38">
    <property type="entry name" value="HTH-TYPE TRANSCRIPTIONAL ACTIVATOR HXLR"/>
    <property type="match status" value="1"/>
</dbReference>
<keyword evidence="3" id="KW-0804">Transcription</keyword>
<comment type="caution">
    <text evidence="6">The sequence shown here is derived from an EMBL/GenBank/DDBJ whole genome shotgun (WGS) entry which is preliminary data.</text>
</comment>
<dbReference type="Gene3D" id="1.10.10.10">
    <property type="entry name" value="Winged helix-like DNA-binding domain superfamily/Winged helix DNA-binding domain"/>
    <property type="match status" value="1"/>
</dbReference>
<dbReference type="PANTHER" id="PTHR33204">
    <property type="entry name" value="TRANSCRIPTIONAL REGULATOR, MARR FAMILY"/>
    <property type="match status" value="1"/>
</dbReference>
<evidence type="ECO:0000256" key="1">
    <source>
        <dbReference type="ARBA" id="ARBA00023015"/>
    </source>
</evidence>
<evidence type="ECO:0000256" key="4">
    <source>
        <dbReference type="SAM" id="MobiDB-lite"/>
    </source>
</evidence>
<evidence type="ECO:0000256" key="2">
    <source>
        <dbReference type="ARBA" id="ARBA00023125"/>
    </source>
</evidence>